<dbReference type="EMBL" id="SCWC02000007">
    <property type="protein sequence ID" value="KAA1037719.1"/>
    <property type="molecule type" value="Genomic_DNA"/>
</dbReference>
<dbReference type="Pfam" id="PF00155">
    <property type="entry name" value="Aminotran_1_2"/>
    <property type="match status" value="1"/>
</dbReference>
<protein>
    <submittedName>
        <fullName evidence="6">Histidinol-phosphate aminotransferase family protein</fullName>
    </submittedName>
</protein>
<dbReference type="InterPro" id="IPR004839">
    <property type="entry name" value="Aminotransferase_I/II_large"/>
</dbReference>
<dbReference type="CDD" id="cd00609">
    <property type="entry name" value="AAT_like"/>
    <property type="match status" value="1"/>
</dbReference>
<dbReference type="PANTHER" id="PTHR42885">
    <property type="entry name" value="HISTIDINOL-PHOSPHATE AMINOTRANSFERASE-RELATED"/>
    <property type="match status" value="1"/>
</dbReference>
<keyword evidence="2 6" id="KW-0032">Aminotransferase</keyword>
<keyword evidence="3" id="KW-0808">Transferase</keyword>
<organism evidence="6 7">
    <name type="scientific">Macrococcus equipercicus</name>
    <dbReference type="NCBI Taxonomy" id="69967"/>
    <lineage>
        <taxon>Bacteria</taxon>
        <taxon>Bacillati</taxon>
        <taxon>Bacillota</taxon>
        <taxon>Bacilli</taxon>
        <taxon>Bacillales</taxon>
        <taxon>Staphylococcaceae</taxon>
        <taxon>Macrococcus</taxon>
    </lineage>
</organism>
<dbReference type="InterPro" id="IPR015421">
    <property type="entry name" value="PyrdxlP-dep_Trfase_major"/>
</dbReference>
<comment type="cofactor">
    <cofactor evidence="1">
        <name>pyridoxal 5'-phosphate</name>
        <dbReference type="ChEBI" id="CHEBI:597326"/>
    </cofactor>
</comment>
<keyword evidence="4" id="KW-0663">Pyridoxal phosphate</keyword>
<evidence type="ECO:0000256" key="4">
    <source>
        <dbReference type="ARBA" id="ARBA00022898"/>
    </source>
</evidence>
<dbReference type="SUPFAM" id="SSF53383">
    <property type="entry name" value="PLP-dependent transferases"/>
    <property type="match status" value="1"/>
</dbReference>
<reference evidence="6 7" key="1">
    <citation type="submission" date="2019-09" db="EMBL/GenBank/DDBJ databases">
        <authorList>
            <person name="Mazhar S."/>
            <person name="Altermann E."/>
            <person name="Hill C."/>
            <person name="Mcauliffe O."/>
        </authorList>
    </citation>
    <scope>NUCLEOTIDE SEQUENCE [LARGE SCALE GENOMIC DNA]</scope>
    <source>
        <strain evidence="6 7">ATCC 51831</strain>
    </source>
</reference>
<dbReference type="Gene3D" id="3.40.640.10">
    <property type="entry name" value="Type I PLP-dependent aspartate aminotransferase-like (Major domain)"/>
    <property type="match status" value="1"/>
</dbReference>
<dbReference type="GO" id="GO:0008483">
    <property type="term" value="F:transaminase activity"/>
    <property type="evidence" value="ECO:0007669"/>
    <property type="project" value="UniProtKB-KW"/>
</dbReference>
<proteinExistence type="predicted"/>
<accession>A0ABQ6R775</accession>
<gene>
    <name evidence="6" type="ORF">ERX35_009175</name>
</gene>
<sequence>MIRINKNESPIRAFTDETLKEIVVNSRFFEYPDDEYDEFLEAYATYNGFDKNQLSAANGSDEWIQKCMIALGDGPVLTINPDFFMYTDYAAQLKRPIHYVNCEEDFSFDLTKILTAMDDLKPSFFILSQPNNPTGALFSDDFIQQCSDKMEALGGYFVLDEAYIEFSEPYTVPAGKHVIQMRTMSKIYGFAGLRIGIVITHPDTIALLNSIHHPYPINTLSLQLATHLLRDQPSLDEFFAYQRARAAQLQAIFLNQSDVINVIPSHTNFIMTYGENALSLGRYIESHGFLPRTYPDDALLKEVVRYSISTEENLNQLARIVTDWRSHYDSVNDQSLEIRDKVK</sequence>
<dbReference type="InterPro" id="IPR015422">
    <property type="entry name" value="PyrdxlP-dep_Trfase_small"/>
</dbReference>
<evidence type="ECO:0000256" key="3">
    <source>
        <dbReference type="ARBA" id="ARBA00022679"/>
    </source>
</evidence>
<evidence type="ECO:0000259" key="5">
    <source>
        <dbReference type="Pfam" id="PF00155"/>
    </source>
</evidence>
<dbReference type="RefSeq" id="WP_149459602.1">
    <property type="nucleotide sequence ID" value="NZ_SCWC02000007.1"/>
</dbReference>
<comment type="caution">
    <text evidence="6">The sequence shown here is derived from an EMBL/GenBank/DDBJ whole genome shotgun (WGS) entry which is preliminary data.</text>
</comment>
<dbReference type="Gene3D" id="3.90.1150.10">
    <property type="entry name" value="Aspartate Aminotransferase, domain 1"/>
    <property type="match status" value="1"/>
</dbReference>
<keyword evidence="7" id="KW-1185">Reference proteome</keyword>
<dbReference type="PANTHER" id="PTHR42885:SF2">
    <property type="entry name" value="HISTIDINOL-PHOSPHATE AMINOTRANSFERASE"/>
    <property type="match status" value="1"/>
</dbReference>
<dbReference type="Proteomes" id="UP000295735">
    <property type="component" value="Unassembled WGS sequence"/>
</dbReference>
<feature type="domain" description="Aminotransferase class I/classII large" evidence="5">
    <location>
        <begin position="19"/>
        <end position="277"/>
    </location>
</feature>
<dbReference type="InterPro" id="IPR015424">
    <property type="entry name" value="PyrdxlP-dep_Trfase"/>
</dbReference>
<evidence type="ECO:0000313" key="7">
    <source>
        <dbReference type="Proteomes" id="UP000295735"/>
    </source>
</evidence>
<evidence type="ECO:0000256" key="2">
    <source>
        <dbReference type="ARBA" id="ARBA00022576"/>
    </source>
</evidence>
<name>A0ABQ6R775_9STAP</name>
<evidence type="ECO:0000313" key="6">
    <source>
        <dbReference type="EMBL" id="KAA1037719.1"/>
    </source>
</evidence>
<evidence type="ECO:0000256" key="1">
    <source>
        <dbReference type="ARBA" id="ARBA00001933"/>
    </source>
</evidence>